<proteinExistence type="predicted"/>
<keyword evidence="2" id="KW-1185">Reference proteome</keyword>
<dbReference type="Pfam" id="PF22817">
    <property type="entry name" value="ApeP-like"/>
    <property type="match status" value="1"/>
</dbReference>
<dbReference type="InterPro" id="IPR016776">
    <property type="entry name" value="ApeP-like_dehydratase"/>
</dbReference>
<dbReference type="EMBL" id="BAABDM010000002">
    <property type="protein sequence ID" value="GAA4094641.1"/>
    <property type="molecule type" value="Genomic_DNA"/>
</dbReference>
<evidence type="ECO:0000313" key="1">
    <source>
        <dbReference type="EMBL" id="GAA4094641.1"/>
    </source>
</evidence>
<dbReference type="InterPro" id="IPR029069">
    <property type="entry name" value="HotDog_dom_sf"/>
</dbReference>
<name>A0ABP7WRN1_9GAMM</name>
<sequence>MVVQDVIEAQELATLLPHSGAMCLLDSVRSWDERTISCRAVSHQDPNNPLRDRGILPAHAGIEYAGQAMAVHGGLCERRDTKPKLGYLAVLTNVDWYCSRLDDLPEALTVMAERLVAAGNGYSYHFGLYHLDTLLLEGQAVVALQDA</sequence>
<evidence type="ECO:0000313" key="2">
    <source>
        <dbReference type="Proteomes" id="UP001500392"/>
    </source>
</evidence>
<dbReference type="SUPFAM" id="SSF54637">
    <property type="entry name" value="Thioesterase/thiol ester dehydrase-isomerase"/>
    <property type="match status" value="1"/>
</dbReference>
<organism evidence="1 2">
    <name type="scientific">Zhongshania borealis</name>
    <dbReference type="NCBI Taxonomy" id="889488"/>
    <lineage>
        <taxon>Bacteria</taxon>
        <taxon>Pseudomonadati</taxon>
        <taxon>Pseudomonadota</taxon>
        <taxon>Gammaproteobacteria</taxon>
        <taxon>Cellvibrionales</taxon>
        <taxon>Spongiibacteraceae</taxon>
        <taxon>Zhongshania</taxon>
    </lineage>
</organism>
<dbReference type="Proteomes" id="UP001500392">
    <property type="component" value="Unassembled WGS sequence"/>
</dbReference>
<dbReference type="Gene3D" id="3.10.129.10">
    <property type="entry name" value="Hotdog Thioesterase"/>
    <property type="match status" value="1"/>
</dbReference>
<reference evidence="2" key="1">
    <citation type="journal article" date="2019" name="Int. J. Syst. Evol. Microbiol.">
        <title>The Global Catalogue of Microorganisms (GCM) 10K type strain sequencing project: providing services to taxonomists for standard genome sequencing and annotation.</title>
        <authorList>
            <consortium name="The Broad Institute Genomics Platform"/>
            <consortium name="The Broad Institute Genome Sequencing Center for Infectious Disease"/>
            <person name="Wu L."/>
            <person name="Ma J."/>
        </authorList>
    </citation>
    <scope>NUCLEOTIDE SEQUENCE [LARGE SCALE GENOMIC DNA]</scope>
    <source>
        <strain evidence="2">JCM 17304</strain>
    </source>
</reference>
<accession>A0ABP7WRN1</accession>
<gene>
    <name evidence="1" type="ORF">GCM10022414_18420</name>
</gene>
<comment type="caution">
    <text evidence="1">The sequence shown here is derived from an EMBL/GenBank/DDBJ whole genome shotgun (WGS) entry which is preliminary data.</text>
</comment>
<dbReference type="RefSeq" id="WP_344934966.1">
    <property type="nucleotide sequence ID" value="NZ_BAABDM010000002.1"/>
</dbReference>
<protein>
    <submittedName>
        <fullName evidence="1">Phosphotransferase</fullName>
    </submittedName>
</protein>